<dbReference type="InterPro" id="IPR036890">
    <property type="entry name" value="HATPase_C_sf"/>
</dbReference>
<feature type="transmembrane region" description="Helical" evidence="10">
    <location>
        <begin position="223"/>
        <end position="246"/>
    </location>
</feature>
<dbReference type="Gene3D" id="1.10.287.130">
    <property type="match status" value="1"/>
</dbReference>
<feature type="domain" description="Histidine kinase" evidence="11">
    <location>
        <begin position="316"/>
        <end position="523"/>
    </location>
</feature>
<dbReference type="PROSITE" id="PS50109">
    <property type="entry name" value="HIS_KIN"/>
    <property type="match status" value="1"/>
</dbReference>
<evidence type="ECO:0000313" key="12">
    <source>
        <dbReference type="EMBL" id="CUH76510.1"/>
    </source>
</evidence>
<evidence type="ECO:0000256" key="3">
    <source>
        <dbReference type="ARBA" id="ARBA00022553"/>
    </source>
</evidence>
<dbReference type="PRINTS" id="PR00344">
    <property type="entry name" value="BCTRLSENSOR"/>
</dbReference>
<evidence type="ECO:0000256" key="9">
    <source>
        <dbReference type="SAM" id="Coils"/>
    </source>
</evidence>
<evidence type="ECO:0000259" key="11">
    <source>
        <dbReference type="PROSITE" id="PS50109"/>
    </source>
</evidence>
<keyword evidence="9" id="KW-0175">Coiled coil</keyword>
<evidence type="ECO:0000256" key="6">
    <source>
        <dbReference type="ARBA" id="ARBA00022777"/>
    </source>
</evidence>
<dbReference type="Proteomes" id="UP000052022">
    <property type="component" value="Unassembled WGS sequence"/>
</dbReference>
<dbReference type="AlphaFoldDB" id="A0A0P1G3W1"/>
<keyword evidence="7" id="KW-0067">ATP-binding</keyword>
<name>A0A0P1G3W1_9RHOB</name>
<protein>
    <recommendedName>
        <fullName evidence="2">histidine kinase</fullName>
        <ecNumber evidence="2">2.7.13.3</ecNumber>
    </recommendedName>
</protein>
<dbReference type="SMART" id="SM00388">
    <property type="entry name" value="HisKA"/>
    <property type="match status" value="1"/>
</dbReference>
<organism evidence="12 13">
    <name type="scientific">Tritonibacter multivorans</name>
    <dbReference type="NCBI Taxonomy" id="928856"/>
    <lineage>
        <taxon>Bacteria</taxon>
        <taxon>Pseudomonadati</taxon>
        <taxon>Pseudomonadota</taxon>
        <taxon>Alphaproteobacteria</taxon>
        <taxon>Rhodobacterales</taxon>
        <taxon>Paracoccaceae</taxon>
        <taxon>Tritonibacter</taxon>
    </lineage>
</organism>
<keyword evidence="5" id="KW-0547">Nucleotide-binding</keyword>
<dbReference type="InterPro" id="IPR003594">
    <property type="entry name" value="HATPase_dom"/>
</dbReference>
<dbReference type="InterPro" id="IPR005467">
    <property type="entry name" value="His_kinase_dom"/>
</dbReference>
<dbReference type="SMART" id="SM00387">
    <property type="entry name" value="HATPase_c"/>
    <property type="match status" value="1"/>
</dbReference>
<evidence type="ECO:0000256" key="2">
    <source>
        <dbReference type="ARBA" id="ARBA00012438"/>
    </source>
</evidence>
<dbReference type="PANTHER" id="PTHR43065:SF46">
    <property type="entry name" value="C4-DICARBOXYLATE TRANSPORT SENSOR PROTEIN DCTB"/>
    <property type="match status" value="1"/>
</dbReference>
<gene>
    <name evidence="12" type="primary">dctB_1</name>
    <name evidence="12" type="ORF">TRM7557_00935</name>
</gene>
<sequence>MLACAVIVGMSTVAAGYFGLSRERADLIKEAARLESQLSDVLSQNLRVASLLSGHREVHAALAAHDGGSSDPDALGRLTIETARAAILVADRNGQVIAAGLRDPEDAQFMTALPETLRQTLRGSALSRRFITADPIGWVFEVGKPVFGPGRERLGFVLSYQSIDDLAQTWRALPDNLIVATTDGKTLFAHRHFAKPDWGLLRETVTSQVHATRLSLQRNPRVLLGYSGVGFLLGLAIYLSVFFALLSATRRRALAQARIDALAEDAAMLEARVKERTQDLRDEIQQHKHTEQALKESQSQLIQTAKLKVLNDMATGLSHELSQPLFALEASLDTLGYQLGTLPTEASTLLEKSRAVCRRMGQILNNLKSFARKDDAPPVLTDLSKPVAAAIDILDYEARRSQIIVKHQLPDDLPIGVATSPRLQQIIVNLLANSFDAVAKDGTGAVVIEYLTGPQIRISDNGPGFSNINTALTPFVTTKADRNGLGLGLSISAEIMQSFGGALDLASPPEGGASVTLTFDPGGEARQ</sequence>
<dbReference type="Pfam" id="PF02518">
    <property type="entry name" value="HATPase_c"/>
    <property type="match status" value="1"/>
</dbReference>
<keyword evidence="8" id="KW-0902">Two-component regulatory system</keyword>
<dbReference type="PANTHER" id="PTHR43065">
    <property type="entry name" value="SENSOR HISTIDINE KINASE"/>
    <property type="match status" value="1"/>
</dbReference>
<dbReference type="CDD" id="cd00082">
    <property type="entry name" value="HisKA"/>
    <property type="match status" value="1"/>
</dbReference>
<keyword evidence="3" id="KW-0597">Phosphoprotein</keyword>
<evidence type="ECO:0000256" key="5">
    <source>
        <dbReference type="ARBA" id="ARBA00022741"/>
    </source>
</evidence>
<dbReference type="InterPro" id="IPR036097">
    <property type="entry name" value="HisK_dim/P_sf"/>
</dbReference>
<dbReference type="GO" id="GO:0000155">
    <property type="term" value="F:phosphorelay sensor kinase activity"/>
    <property type="evidence" value="ECO:0007669"/>
    <property type="project" value="InterPro"/>
</dbReference>
<dbReference type="EMBL" id="CYSD01000014">
    <property type="protein sequence ID" value="CUH76510.1"/>
    <property type="molecule type" value="Genomic_DNA"/>
</dbReference>
<evidence type="ECO:0000256" key="1">
    <source>
        <dbReference type="ARBA" id="ARBA00000085"/>
    </source>
</evidence>
<keyword evidence="10" id="KW-0812">Transmembrane</keyword>
<dbReference type="Pfam" id="PF00512">
    <property type="entry name" value="HisKA"/>
    <property type="match status" value="1"/>
</dbReference>
<dbReference type="Gene3D" id="3.30.565.10">
    <property type="entry name" value="Histidine kinase-like ATPase, C-terminal domain"/>
    <property type="match status" value="1"/>
</dbReference>
<keyword evidence="4 12" id="KW-0808">Transferase</keyword>
<dbReference type="EC" id="2.7.13.3" evidence="2"/>
<accession>A0A0P1G3W1</accession>
<proteinExistence type="predicted"/>
<evidence type="ECO:0000256" key="10">
    <source>
        <dbReference type="SAM" id="Phobius"/>
    </source>
</evidence>
<keyword evidence="6" id="KW-0418">Kinase</keyword>
<dbReference type="SUPFAM" id="SSF55874">
    <property type="entry name" value="ATPase domain of HSP90 chaperone/DNA topoisomerase II/histidine kinase"/>
    <property type="match status" value="1"/>
</dbReference>
<keyword evidence="13" id="KW-1185">Reference proteome</keyword>
<dbReference type="InterPro" id="IPR003661">
    <property type="entry name" value="HisK_dim/P_dom"/>
</dbReference>
<feature type="coiled-coil region" evidence="9">
    <location>
        <begin position="252"/>
        <end position="300"/>
    </location>
</feature>
<keyword evidence="10" id="KW-0472">Membrane</keyword>
<comment type="catalytic activity">
    <reaction evidence="1">
        <text>ATP + protein L-histidine = ADP + protein N-phospho-L-histidine.</text>
        <dbReference type="EC" id="2.7.13.3"/>
    </reaction>
</comment>
<evidence type="ECO:0000313" key="13">
    <source>
        <dbReference type="Proteomes" id="UP000052022"/>
    </source>
</evidence>
<evidence type="ECO:0000256" key="8">
    <source>
        <dbReference type="ARBA" id="ARBA00023012"/>
    </source>
</evidence>
<dbReference type="InterPro" id="IPR004358">
    <property type="entry name" value="Sig_transdc_His_kin-like_C"/>
</dbReference>
<evidence type="ECO:0000256" key="7">
    <source>
        <dbReference type="ARBA" id="ARBA00022840"/>
    </source>
</evidence>
<evidence type="ECO:0000256" key="4">
    <source>
        <dbReference type="ARBA" id="ARBA00022679"/>
    </source>
</evidence>
<dbReference type="GO" id="GO:0005524">
    <property type="term" value="F:ATP binding"/>
    <property type="evidence" value="ECO:0007669"/>
    <property type="project" value="UniProtKB-KW"/>
</dbReference>
<keyword evidence="10" id="KW-1133">Transmembrane helix</keyword>
<reference evidence="12 13" key="1">
    <citation type="submission" date="2015-09" db="EMBL/GenBank/DDBJ databases">
        <authorList>
            <consortium name="Swine Surveillance"/>
        </authorList>
    </citation>
    <scope>NUCLEOTIDE SEQUENCE [LARGE SCALE GENOMIC DNA]</scope>
    <source>
        <strain evidence="12 13">CECT 7557</strain>
    </source>
</reference>
<dbReference type="SUPFAM" id="SSF47384">
    <property type="entry name" value="Homodimeric domain of signal transducing histidine kinase"/>
    <property type="match status" value="1"/>
</dbReference>
<dbReference type="STRING" id="928856.SAMN04488049_1144"/>